<accession>A0A0F9YBV9</accession>
<dbReference type="EC" id="2.4.2.30" evidence="1"/>
<keyword evidence="2" id="KW-0328">Glycosyltransferase</keyword>
<dbReference type="Pfam" id="PF00644">
    <property type="entry name" value="PARP"/>
    <property type="match status" value="1"/>
</dbReference>
<dbReference type="PANTHER" id="PTHR10459:SF60">
    <property type="entry name" value="POLY [ADP-RIBOSE] POLYMERASE 2"/>
    <property type="match status" value="1"/>
</dbReference>
<name>A0A0F9YBV9_9ZZZZ</name>
<dbReference type="InterPro" id="IPR036616">
    <property type="entry name" value="Poly(ADP-ribose)pol_reg_dom_sf"/>
</dbReference>
<dbReference type="Gene3D" id="3.90.228.10">
    <property type="match status" value="1"/>
</dbReference>
<dbReference type="GO" id="GO:1990404">
    <property type="term" value="F:NAD+-protein mono-ADP-ribosyltransferase activity"/>
    <property type="evidence" value="ECO:0007669"/>
    <property type="project" value="TreeGrafter"/>
</dbReference>
<dbReference type="GO" id="GO:0016779">
    <property type="term" value="F:nucleotidyltransferase activity"/>
    <property type="evidence" value="ECO:0007669"/>
    <property type="project" value="UniProtKB-KW"/>
</dbReference>
<keyword evidence="4" id="KW-0548">Nucleotidyltransferase</keyword>
<comment type="catalytic activity">
    <reaction evidence="6">
        <text>NAD(+) + (ADP-D-ribosyl)n-acceptor = nicotinamide + (ADP-D-ribosyl)n+1-acceptor + H(+).</text>
        <dbReference type="EC" id="2.4.2.30"/>
    </reaction>
</comment>
<dbReference type="AlphaFoldDB" id="A0A0F9YBV9"/>
<dbReference type="Pfam" id="PF02877">
    <property type="entry name" value="PARP_reg"/>
    <property type="match status" value="1"/>
</dbReference>
<evidence type="ECO:0000256" key="2">
    <source>
        <dbReference type="ARBA" id="ARBA00022676"/>
    </source>
</evidence>
<dbReference type="Pfam" id="PF05406">
    <property type="entry name" value="WGR"/>
    <property type="match status" value="1"/>
</dbReference>
<evidence type="ECO:0000259" key="7">
    <source>
        <dbReference type="PROSITE" id="PS51059"/>
    </source>
</evidence>
<dbReference type="InterPro" id="IPR036930">
    <property type="entry name" value="WGR_dom_sf"/>
</dbReference>
<gene>
    <name evidence="9" type="ORF">LCGC14_0113340</name>
</gene>
<evidence type="ECO:0000313" key="9">
    <source>
        <dbReference type="EMBL" id="KKO01979.1"/>
    </source>
</evidence>
<dbReference type="GO" id="GO:0005730">
    <property type="term" value="C:nucleolus"/>
    <property type="evidence" value="ECO:0007669"/>
    <property type="project" value="TreeGrafter"/>
</dbReference>
<sequence length="426" mass="47478">MKTAETRMYILTDANANNNKFWEVSIDDAEQVVSRNGRVGAKGQTRKLGQGVVLFNRKIREKERKGYKQIDVVGKAPSGAANSEVLATAAEEQIARGNPVIAELVRDLAKINKHQILAASGGQMDVDLGTGIISTPLGVVTAQNIKKARDLLQGFERYVLKEDFDAPGFIDPLEQYLMLVPQKVGLRRGWHRDFLNDADSLIQQSSLLDQLESSIEIATQRIREASKEAPGAPKDIFNVTMSVSEDEKVRSHIEKIYESGRRRMHASHKLQMARIFDVSLGSMDKDYEADGATVGGISELWHGTRAHNLMSILKGGLIIPKSNGSIRVTGRMFGDGLYFSDQSTKSLNYAYGYWDGGRRDDRCYMFLADVAMGKPWHPDRTGSSVKPPKGFDSVFARGGKDQVQNNEMIVYRTSQARLKYLVEFKQ</sequence>
<organism evidence="9">
    <name type="scientific">marine sediment metagenome</name>
    <dbReference type="NCBI Taxonomy" id="412755"/>
    <lineage>
        <taxon>unclassified sequences</taxon>
        <taxon>metagenomes</taxon>
        <taxon>ecological metagenomes</taxon>
    </lineage>
</organism>
<dbReference type="CDD" id="cd07996">
    <property type="entry name" value="WGR_MMR_like"/>
    <property type="match status" value="1"/>
</dbReference>
<evidence type="ECO:0000256" key="1">
    <source>
        <dbReference type="ARBA" id="ARBA00012020"/>
    </source>
</evidence>
<dbReference type="InterPro" id="IPR012317">
    <property type="entry name" value="Poly(ADP-ribose)pol_cat_dom"/>
</dbReference>
<dbReference type="InterPro" id="IPR050800">
    <property type="entry name" value="ARTD/PARP"/>
</dbReference>
<reference evidence="9" key="1">
    <citation type="journal article" date="2015" name="Nature">
        <title>Complex archaea that bridge the gap between prokaryotes and eukaryotes.</title>
        <authorList>
            <person name="Spang A."/>
            <person name="Saw J.H."/>
            <person name="Jorgensen S.L."/>
            <person name="Zaremba-Niedzwiedzka K."/>
            <person name="Martijn J."/>
            <person name="Lind A.E."/>
            <person name="van Eijk R."/>
            <person name="Schleper C."/>
            <person name="Guy L."/>
            <person name="Ettema T.J."/>
        </authorList>
    </citation>
    <scope>NUCLEOTIDE SEQUENCE</scope>
</reference>
<dbReference type="GO" id="GO:0070212">
    <property type="term" value="P:protein poly-ADP-ribosylation"/>
    <property type="evidence" value="ECO:0007669"/>
    <property type="project" value="TreeGrafter"/>
</dbReference>
<dbReference type="SMART" id="SM00773">
    <property type="entry name" value="WGR"/>
    <property type="match status" value="1"/>
</dbReference>
<dbReference type="PROSITE" id="PS51060">
    <property type="entry name" value="PARP_ALPHA_HD"/>
    <property type="match status" value="1"/>
</dbReference>
<feature type="domain" description="PARP alpha-helical" evidence="8">
    <location>
        <begin position="97"/>
        <end position="223"/>
    </location>
</feature>
<keyword evidence="5" id="KW-0520">NAD</keyword>
<dbReference type="Gene3D" id="1.20.142.10">
    <property type="entry name" value="Poly(ADP-ribose) polymerase, regulatory domain"/>
    <property type="match status" value="1"/>
</dbReference>
<dbReference type="SUPFAM" id="SSF142921">
    <property type="entry name" value="WGR domain-like"/>
    <property type="match status" value="1"/>
</dbReference>
<dbReference type="InterPro" id="IPR004102">
    <property type="entry name" value="Poly(ADP-ribose)pol_reg_dom"/>
</dbReference>
<dbReference type="PANTHER" id="PTHR10459">
    <property type="entry name" value="DNA LIGASE"/>
    <property type="match status" value="1"/>
</dbReference>
<protein>
    <recommendedName>
        <fullName evidence="1">NAD(+) ADP-ribosyltransferase</fullName>
        <ecNumber evidence="1">2.4.2.30</ecNumber>
    </recommendedName>
</protein>
<feature type="domain" description="PARP catalytic" evidence="7">
    <location>
        <begin position="224"/>
        <end position="426"/>
    </location>
</feature>
<comment type="caution">
    <text evidence="9">The sequence shown here is derived from an EMBL/GenBank/DDBJ whole genome shotgun (WGS) entry which is preliminary data.</text>
</comment>
<dbReference type="SUPFAM" id="SSF47587">
    <property type="entry name" value="Domain of poly(ADP-ribose) polymerase"/>
    <property type="match status" value="1"/>
</dbReference>
<dbReference type="GO" id="GO:0003950">
    <property type="term" value="F:NAD+ poly-ADP-ribosyltransferase activity"/>
    <property type="evidence" value="ECO:0007669"/>
    <property type="project" value="UniProtKB-EC"/>
</dbReference>
<evidence type="ECO:0000256" key="5">
    <source>
        <dbReference type="ARBA" id="ARBA00023027"/>
    </source>
</evidence>
<evidence type="ECO:0000259" key="8">
    <source>
        <dbReference type="PROSITE" id="PS51060"/>
    </source>
</evidence>
<proteinExistence type="predicted"/>
<evidence type="ECO:0000256" key="3">
    <source>
        <dbReference type="ARBA" id="ARBA00022679"/>
    </source>
</evidence>
<dbReference type="Gene3D" id="2.20.140.10">
    <property type="entry name" value="WGR domain"/>
    <property type="match status" value="1"/>
</dbReference>
<dbReference type="InterPro" id="IPR008893">
    <property type="entry name" value="WGR_domain"/>
</dbReference>
<dbReference type="GO" id="GO:0006302">
    <property type="term" value="P:double-strand break repair"/>
    <property type="evidence" value="ECO:0007669"/>
    <property type="project" value="TreeGrafter"/>
</dbReference>
<dbReference type="SUPFAM" id="SSF56399">
    <property type="entry name" value="ADP-ribosylation"/>
    <property type="match status" value="1"/>
</dbReference>
<dbReference type="PROSITE" id="PS51059">
    <property type="entry name" value="PARP_CATALYTIC"/>
    <property type="match status" value="1"/>
</dbReference>
<evidence type="ECO:0000256" key="6">
    <source>
        <dbReference type="ARBA" id="ARBA00033987"/>
    </source>
</evidence>
<keyword evidence="3" id="KW-0808">Transferase</keyword>
<dbReference type="EMBL" id="LAZR01000033">
    <property type="protein sequence ID" value="KKO01979.1"/>
    <property type="molecule type" value="Genomic_DNA"/>
</dbReference>
<dbReference type="InterPro" id="IPR049809">
    <property type="entry name" value="YehF/YfeS-like_WGR"/>
</dbReference>
<evidence type="ECO:0000256" key="4">
    <source>
        <dbReference type="ARBA" id="ARBA00022695"/>
    </source>
</evidence>